<keyword evidence="6 14" id="KW-0720">Serine protease</keyword>
<feature type="binding site" evidence="14 17">
    <location>
        <begin position="341"/>
        <end position="348"/>
    </location>
    <ligand>
        <name>ATP</name>
        <dbReference type="ChEBI" id="CHEBI:30616"/>
    </ligand>
</feature>
<comment type="catalytic activity">
    <reaction evidence="9 14 15 18">
        <text>Hydrolysis of proteins in presence of ATP.</text>
        <dbReference type="EC" id="3.4.21.53"/>
    </reaction>
</comment>
<dbReference type="InterPro" id="IPR014721">
    <property type="entry name" value="Ribsml_uS5_D2-typ_fold_subgr"/>
</dbReference>
<organism evidence="22 23">
    <name type="scientific">Nocardia brasiliensis</name>
    <dbReference type="NCBI Taxonomy" id="37326"/>
    <lineage>
        <taxon>Bacteria</taxon>
        <taxon>Bacillati</taxon>
        <taxon>Actinomycetota</taxon>
        <taxon>Actinomycetes</taxon>
        <taxon>Mycobacteriales</taxon>
        <taxon>Nocardiaceae</taxon>
        <taxon>Nocardia</taxon>
    </lineage>
</organism>
<dbReference type="GO" id="GO:0004252">
    <property type="term" value="F:serine-type endopeptidase activity"/>
    <property type="evidence" value="ECO:0007669"/>
    <property type="project" value="UniProtKB-UniRule"/>
</dbReference>
<protein>
    <recommendedName>
        <fullName evidence="12 14">Lon protease</fullName>
        <ecNumber evidence="11 14">3.4.21.53</ecNumber>
    </recommendedName>
    <alternativeName>
        <fullName evidence="13 14">ATP-dependent protease La</fullName>
    </alternativeName>
</protein>
<evidence type="ECO:0000256" key="18">
    <source>
        <dbReference type="PROSITE-ProRule" id="PRU01122"/>
    </source>
</evidence>
<evidence type="ECO:0000256" key="6">
    <source>
        <dbReference type="ARBA" id="ARBA00022825"/>
    </source>
</evidence>
<evidence type="ECO:0000256" key="4">
    <source>
        <dbReference type="ARBA" id="ARBA00022741"/>
    </source>
</evidence>
<dbReference type="InterPro" id="IPR008269">
    <property type="entry name" value="Lon_proteolytic"/>
</dbReference>
<dbReference type="InterPro" id="IPR004815">
    <property type="entry name" value="Lon_bac/euk-typ"/>
</dbReference>
<evidence type="ECO:0000259" key="21">
    <source>
        <dbReference type="PROSITE" id="PS51787"/>
    </source>
</evidence>
<evidence type="ECO:0000256" key="9">
    <source>
        <dbReference type="ARBA" id="ARBA00050665"/>
    </source>
</evidence>
<keyword evidence="3 14" id="KW-0645">Protease</keyword>
<dbReference type="EC" id="3.4.21.53" evidence="11 14"/>
<dbReference type="SUPFAM" id="SSF52540">
    <property type="entry name" value="P-loop containing nucleoside triphosphate hydrolases"/>
    <property type="match status" value="1"/>
</dbReference>
<dbReference type="SMART" id="SM00464">
    <property type="entry name" value="LON"/>
    <property type="match status" value="1"/>
</dbReference>
<dbReference type="SUPFAM" id="SSF54211">
    <property type="entry name" value="Ribosomal protein S5 domain 2-like"/>
    <property type="match status" value="1"/>
</dbReference>
<dbReference type="Gene3D" id="1.20.5.5270">
    <property type="match status" value="1"/>
</dbReference>
<dbReference type="InterPro" id="IPR008268">
    <property type="entry name" value="Peptidase_S16_AS"/>
</dbReference>
<evidence type="ECO:0000256" key="14">
    <source>
        <dbReference type="HAMAP-Rule" id="MF_01973"/>
    </source>
</evidence>
<name>A0A6G9Y490_NOCBR</name>
<keyword evidence="5 14" id="KW-0378">Hydrolase</keyword>
<dbReference type="InterPro" id="IPR027543">
    <property type="entry name" value="Lon_bac"/>
</dbReference>
<dbReference type="PANTHER" id="PTHR10046">
    <property type="entry name" value="ATP DEPENDENT LON PROTEASE FAMILY MEMBER"/>
    <property type="match status" value="1"/>
</dbReference>
<evidence type="ECO:0000256" key="11">
    <source>
        <dbReference type="ARBA" id="ARBA00066743"/>
    </source>
</evidence>
<comment type="similarity">
    <text evidence="14 15 18 19">Belongs to the peptidase S16 family.</text>
</comment>
<evidence type="ECO:0000256" key="7">
    <source>
        <dbReference type="ARBA" id="ARBA00022840"/>
    </source>
</evidence>
<dbReference type="InterPro" id="IPR003959">
    <property type="entry name" value="ATPase_AAA_core"/>
</dbReference>
<dbReference type="Proteomes" id="UP000501705">
    <property type="component" value="Chromosome"/>
</dbReference>
<comment type="subcellular location">
    <subcellularLocation>
        <location evidence="1 14 15">Cytoplasm</location>
    </subcellularLocation>
</comment>
<dbReference type="PROSITE" id="PS01046">
    <property type="entry name" value="LON_SER"/>
    <property type="match status" value="1"/>
</dbReference>
<dbReference type="InterPro" id="IPR054594">
    <property type="entry name" value="Lon_lid"/>
</dbReference>
<comment type="function">
    <text evidence="10 14">ATP-dependent serine protease that mediates the selective degradation of mutant and abnormal proteins as well as certain short-lived regulatory proteins. Required for cellular homeostasis and for survival from DNA damage and developmental changes induced by stress. Degrades polypeptides processively to yield small peptide fragments that are 5 to 10 amino acids long. Binds to DNA in a double-stranded, site-specific manner.</text>
</comment>
<dbReference type="EMBL" id="CP046171">
    <property type="protein sequence ID" value="QIS07930.1"/>
    <property type="molecule type" value="Genomic_DNA"/>
</dbReference>
<feature type="domain" description="Lon proteolytic" evidence="20">
    <location>
        <begin position="601"/>
        <end position="781"/>
    </location>
</feature>
<dbReference type="SMART" id="SM00382">
    <property type="entry name" value="AAA"/>
    <property type="match status" value="1"/>
</dbReference>
<evidence type="ECO:0000256" key="13">
    <source>
        <dbReference type="ARBA" id="ARBA00082722"/>
    </source>
</evidence>
<dbReference type="PROSITE" id="PS51787">
    <property type="entry name" value="LON_N"/>
    <property type="match status" value="1"/>
</dbReference>
<dbReference type="GO" id="GO:0016887">
    <property type="term" value="F:ATP hydrolysis activity"/>
    <property type="evidence" value="ECO:0007669"/>
    <property type="project" value="UniProtKB-UniRule"/>
</dbReference>
<dbReference type="InterPro" id="IPR003111">
    <property type="entry name" value="Lon_prtase_N"/>
</dbReference>
<dbReference type="GO" id="GO:0004176">
    <property type="term" value="F:ATP-dependent peptidase activity"/>
    <property type="evidence" value="ECO:0007669"/>
    <property type="project" value="UniProtKB-UniRule"/>
</dbReference>
<feature type="active site" evidence="14 16">
    <location>
        <position position="687"/>
    </location>
</feature>
<dbReference type="AlphaFoldDB" id="A0A6G9Y490"/>
<evidence type="ECO:0000256" key="2">
    <source>
        <dbReference type="ARBA" id="ARBA00022490"/>
    </source>
</evidence>
<dbReference type="Gene3D" id="3.40.50.300">
    <property type="entry name" value="P-loop containing nucleotide triphosphate hydrolases"/>
    <property type="match status" value="1"/>
</dbReference>
<dbReference type="InterPro" id="IPR027417">
    <property type="entry name" value="P-loop_NTPase"/>
</dbReference>
<evidence type="ECO:0000256" key="17">
    <source>
        <dbReference type="PIRSR" id="PIRSR001174-2"/>
    </source>
</evidence>
<dbReference type="PRINTS" id="PR00830">
    <property type="entry name" value="ENDOLAPTASE"/>
</dbReference>
<evidence type="ECO:0000313" key="22">
    <source>
        <dbReference type="EMBL" id="QIS07930.1"/>
    </source>
</evidence>
<accession>A0A6G9Y490</accession>
<dbReference type="GO" id="GO:0005524">
    <property type="term" value="F:ATP binding"/>
    <property type="evidence" value="ECO:0007669"/>
    <property type="project" value="UniProtKB-UniRule"/>
</dbReference>
<evidence type="ECO:0000256" key="10">
    <source>
        <dbReference type="ARBA" id="ARBA00053875"/>
    </source>
</evidence>
<keyword evidence="2 14" id="KW-0963">Cytoplasm</keyword>
<proteinExistence type="evidence at transcript level"/>
<dbReference type="FunFam" id="3.40.50.300:FF:000021">
    <property type="entry name" value="Lon protease homolog"/>
    <property type="match status" value="1"/>
</dbReference>
<dbReference type="GO" id="GO:0043565">
    <property type="term" value="F:sequence-specific DNA binding"/>
    <property type="evidence" value="ECO:0007669"/>
    <property type="project" value="UniProtKB-UniRule"/>
</dbReference>
<dbReference type="InterPro" id="IPR015947">
    <property type="entry name" value="PUA-like_sf"/>
</dbReference>
<dbReference type="NCBIfam" id="TIGR00763">
    <property type="entry name" value="lon"/>
    <property type="match status" value="1"/>
</dbReference>
<evidence type="ECO:0000256" key="1">
    <source>
        <dbReference type="ARBA" id="ARBA00004496"/>
    </source>
</evidence>
<comment type="subunit">
    <text evidence="14 15">Homohexamer. Organized in a ring with a central cavity.</text>
</comment>
<evidence type="ECO:0000256" key="3">
    <source>
        <dbReference type="ARBA" id="ARBA00022670"/>
    </source>
</evidence>
<keyword evidence="8 14" id="KW-0346">Stress response</keyword>
<evidence type="ECO:0000256" key="5">
    <source>
        <dbReference type="ARBA" id="ARBA00022801"/>
    </source>
</evidence>
<evidence type="ECO:0000256" key="15">
    <source>
        <dbReference type="PIRNR" id="PIRNR001174"/>
    </source>
</evidence>
<keyword evidence="7 14" id="KW-0067">ATP-binding</keyword>
<evidence type="ECO:0000256" key="19">
    <source>
        <dbReference type="RuleBase" id="RU000591"/>
    </source>
</evidence>
<dbReference type="Gene3D" id="3.30.230.10">
    <property type="match status" value="1"/>
</dbReference>
<evidence type="ECO:0000256" key="12">
    <source>
        <dbReference type="ARBA" id="ARBA00071934"/>
    </source>
</evidence>
<feature type="active site" evidence="14 16">
    <location>
        <position position="730"/>
    </location>
</feature>
<dbReference type="Pfam" id="PF05362">
    <property type="entry name" value="Lon_C"/>
    <property type="match status" value="1"/>
</dbReference>
<dbReference type="PIRSF" id="PIRSF001174">
    <property type="entry name" value="Lon_proteas"/>
    <property type="match status" value="1"/>
</dbReference>
<reference evidence="22 23" key="1">
    <citation type="journal article" date="2019" name="ACS Chem. Biol.">
        <title>Identification and Mobilization of a Cryptic Antibiotic Biosynthesis Gene Locus from a Human-Pathogenic Nocardia Isolate.</title>
        <authorList>
            <person name="Herisse M."/>
            <person name="Ishida K."/>
            <person name="Porter J.L."/>
            <person name="Howden B."/>
            <person name="Hertweck C."/>
            <person name="Stinear T.P."/>
            <person name="Pidot S.J."/>
        </authorList>
    </citation>
    <scope>NUCLEOTIDE SEQUENCE [LARGE SCALE GENOMIC DNA]</scope>
    <source>
        <strain evidence="22 23">AUSMDU00024985</strain>
    </source>
</reference>
<dbReference type="CDD" id="cd19500">
    <property type="entry name" value="RecA-like_Lon"/>
    <property type="match status" value="1"/>
</dbReference>
<dbReference type="SUPFAM" id="SSF88697">
    <property type="entry name" value="PUA domain-like"/>
    <property type="match status" value="1"/>
</dbReference>
<dbReference type="PROSITE" id="PS51786">
    <property type="entry name" value="LON_PROTEOLYTIC"/>
    <property type="match status" value="1"/>
</dbReference>
<dbReference type="InterPro" id="IPR027065">
    <property type="entry name" value="Lon_Prtase"/>
</dbReference>
<sequence length="796" mass="85696">MLFLTDPIVLPGMVVPIELDESAQAAIDAARAAKTDAVLLAPRLTEGYASYGVVATIEQVGRMRGGAPAAVLKAERRAKIGHGVTGPGAALWVEAEPVQTPAADGRTKELAAEYKKLVVSVLQRREAWQIIDAVNQLSDPSAIADTAGYAPYLSNEQKRELLETPDVTQRLHTLIEWTKDHIAEAEITEKISDDVREGLEKSQREFLLRQQLNAIRKELGEDEPDGADDYRTRIEQADLPDNVRAEALREVGRLERASDQSPESGWIRTWLDTVLELPWTVKTTDRTDVSAARAVLDADHHGLDEVKDRMVEYLAVRSRRAARGLEVVGGRGSGAVLALVGPPGVGKTSLGESVARAMGREFVRVALGGVRDEAEIRGHRRTYVGALPGRIVRAIKEAGSMNPVVLLDEIDKVGSDFRGDPAAALLEVLDPAQNHTFRDHYLDLDLDLSDVLFIATANVMETIPGPLLDRMELITVDGYTEDDKVAIAREFLVPRQLERNALTADEVRVTDAALREIAANYTREAGVRQMERLIAKALRKAATRLSEDATATAAAESEVVELGYGADLGYDVPVASLTIDLGNLKDYLGRPRFTPDSVERTAVPGVATGLAVTGLGGDVLYIEANAAEGERSLTLTGQLGDVMKESAQIALTYVRSHLEEIGIEPSVLDRNIHVHFPAGAVPKDGPSAGVTMVTALVSLALDRQVRADVGMTGEVTLNGRVLPIGGVKQKLLAAQRAGLKTVFIPARNEPDLDDVPAEVLAALDVRPVADVAEILAYAIEPVAEPALDGRTLAATA</sequence>
<dbReference type="Gene3D" id="1.10.8.60">
    <property type="match status" value="1"/>
</dbReference>
<dbReference type="Pfam" id="PF02190">
    <property type="entry name" value="LON_substr_bdg"/>
    <property type="match status" value="1"/>
</dbReference>
<evidence type="ECO:0000256" key="16">
    <source>
        <dbReference type="PIRSR" id="PIRSR001174-1"/>
    </source>
</evidence>
<dbReference type="Gene3D" id="1.20.58.1480">
    <property type="match status" value="1"/>
</dbReference>
<keyword evidence="4 14" id="KW-0547">Nucleotide-binding</keyword>
<evidence type="ECO:0000259" key="20">
    <source>
        <dbReference type="PROSITE" id="PS51786"/>
    </source>
</evidence>
<dbReference type="HAMAP" id="MF_01973">
    <property type="entry name" value="lon_bact"/>
    <property type="match status" value="1"/>
</dbReference>
<dbReference type="Pfam" id="PF22667">
    <property type="entry name" value="Lon_lid"/>
    <property type="match status" value="1"/>
</dbReference>
<comment type="induction">
    <text evidence="14">By heat shock.</text>
</comment>
<feature type="domain" description="Lon N-terminal" evidence="21">
    <location>
        <begin position="1"/>
        <end position="182"/>
    </location>
</feature>
<evidence type="ECO:0000313" key="23">
    <source>
        <dbReference type="Proteomes" id="UP000501705"/>
    </source>
</evidence>
<evidence type="ECO:0000256" key="8">
    <source>
        <dbReference type="ARBA" id="ARBA00023016"/>
    </source>
</evidence>
<dbReference type="InterPro" id="IPR003593">
    <property type="entry name" value="AAA+_ATPase"/>
</dbReference>
<dbReference type="GO" id="GO:0006515">
    <property type="term" value="P:protein quality control for misfolded or incompletely synthesized proteins"/>
    <property type="evidence" value="ECO:0007669"/>
    <property type="project" value="UniProtKB-UniRule"/>
</dbReference>
<dbReference type="Pfam" id="PF00004">
    <property type="entry name" value="AAA"/>
    <property type="match status" value="1"/>
</dbReference>
<dbReference type="GO" id="GO:0005737">
    <property type="term" value="C:cytoplasm"/>
    <property type="evidence" value="ECO:0007669"/>
    <property type="project" value="UniProtKB-SubCell"/>
</dbReference>
<dbReference type="GO" id="GO:0034605">
    <property type="term" value="P:cellular response to heat"/>
    <property type="evidence" value="ECO:0007669"/>
    <property type="project" value="UniProtKB-UniRule"/>
</dbReference>
<dbReference type="InterPro" id="IPR020568">
    <property type="entry name" value="Ribosomal_Su5_D2-typ_SF"/>
</dbReference>
<gene>
    <name evidence="14 22" type="primary">lon</name>
    <name evidence="22" type="ORF">F5X71_36030</name>
</gene>